<comment type="caution">
    <text evidence="1">The sequence shown here is derived from an EMBL/GenBank/DDBJ whole genome shotgun (WGS) entry which is preliminary data.</text>
</comment>
<dbReference type="InterPro" id="IPR015813">
    <property type="entry name" value="Pyrv/PenolPyrv_kinase-like_dom"/>
</dbReference>
<dbReference type="PANTHER" id="PTHR30217">
    <property type="entry name" value="PEPTIDASE U32 FAMILY"/>
    <property type="match status" value="1"/>
</dbReference>
<protein>
    <submittedName>
        <fullName evidence="1">U32 family peptidase</fullName>
    </submittedName>
</protein>
<dbReference type="Pfam" id="PF01136">
    <property type="entry name" value="Peptidase_U32"/>
    <property type="match status" value="1"/>
</dbReference>
<dbReference type="GO" id="GO:0003824">
    <property type="term" value="F:catalytic activity"/>
    <property type="evidence" value="ECO:0007669"/>
    <property type="project" value="InterPro"/>
</dbReference>
<dbReference type="Proteomes" id="UP000183039">
    <property type="component" value="Unassembled WGS sequence"/>
</dbReference>
<dbReference type="PANTHER" id="PTHR30217:SF12">
    <property type="entry name" value="U32 FAMILY PEPTIDASE"/>
    <property type="match status" value="1"/>
</dbReference>
<accession>A0AA91GKS4</accession>
<dbReference type="AlphaFoldDB" id="A0AA91GKS4"/>
<organism evidence="1 2">
    <name type="scientific">Enterococcus silesiacus</name>
    <dbReference type="NCBI Taxonomy" id="332949"/>
    <lineage>
        <taxon>Bacteria</taxon>
        <taxon>Bacillati</taxon>
        <taxon>Bacillota</taxon>
        <taxon>Bacilli</taxon>
        <taxon>Lactobacillales</taxon>
        <taxon>Enterococcaceae</taxon>
        <taxon>Enterococcus</taxon>
    </lineage>
</organism>
<dbReference type="SUPFAM" id="SSF51621">
    <property type="entry name" value="Phosphoenolpyruvate/pyruvate domain"/>
    <property type="match status" value="1"/>
</dbReference>
<dbReference type="InterPro" id="IPR051454">
    <property type="entry name" value="RNA/ubiquinone_mod_enzymes"/>
</dbReference>
<reference evidence="1 2" key="1">
    <citation type="submission" date="2014-12" db="EMBL/GenBank/DDBJ databases">
        <title>Draft genome sequences of 29 type strains of Enterococci.</title>
        <authorList>
            <person name="Zhong Z."/>
            <person name="Sun Z."/>
            <person name="Liu W."/>
            <person name="Zhang W."/>
            <person name="Zhang H."/>
        </authorList>
    </citation>
    <scope>NUCLEOTIDE SEQUENCE [LARGE SCALE GENOMIC DNA]</scope>
    <source>
        <strain evidence="1 2">DSM 22801</strain>
    </source>
</reference>
<proteinExistence type="predicted"/>
<name>A0AA91GKS4_9ENTE</name>
<evidence type="ECO:0000313" key="1">
    <source>
        <dbReference type="EMBL" id="OJG93632.1"/>
    </source>
</evidence>
<dbReference type="InterPro" id="IPR001539">
    <property type="entry name" value="Peptidase_U32"/>
</dbReference>
<evidence type="ECO:0000313" key="2">
    <source>
        <dbReference type="Proteomes" id="UP000183039"/>
    </source>
</evidence>
<sequence length="335" mass="37792">MVAKNTTFHISYFSVRAEQAHSAFKGGYKMIELIATAESVEQAEALLAVGVDTLYIGEEAFGLRLPVSFSREEQRAITEKAHAAGKKVTVALNGIMHPEKMKKVPEYLAFLEEINVDQVTVGDPGVVFVMQRDGIDIPYIYDGETLVTSSRQINFWAKRGAIGAILAREVPFEEMKAMQDNLMVPAEVLVYGATCIHQSKRPLLQNYYNFTKNDESASRERGLFISEPKKEETHYSIYEDSHGTHIFADNDVNLIGELDKLHEHNYAKWKLDGIYTPGENFVKVAKLFVEAREKLESGIWSSEQAQKAIEQIETLHPENRGLDIGFFDLDPDEIK</sequence>
<gene>
    <name evidence="1" type="ORF">RV15_GL000234</name>
</gene>
<dbReference type="EMBL" id="JXLC01000001">
    <property type="protein sequence ID" value="OJG93632.1"/>
    <property type="molecule type" value="Genomic_DNA"/>
</dbReference>